<evidence type="ECO:0000256" key="1">
    <source>
        <dbReference type="SAM" id="MobiDB-lite"/>
    </source>
</evidence>
<feature type="compositionally biased region" description="Basic residues" evidence="1">
    <location>
        <begin position="170"/>
        <end position="185"/>
    </location>
</feature>
<gene>
    <name evidence="3" type="primary">LOC112464106</name>
</gene>
<organism evidence="2 3">
    <name type="scientific">Temnothorax curvispinosus</name>
    <dbReference type="NCBI Taxonomy" id="300111"/>
    <lineage>
        <taxon>Eukaryota</taxon>
        <taxon>Metazoa</taxon>
        <taxon>Ecdysozoa</taxon>
        <taxon>Arthropoda</taxon>
        <taxon>Hexapoda</taxon>
        <taxon>Insecta</taxon>
        <taxon>Pterygota</taxon>
        <taxon>Neoptera</taxon>
        <taxon>Endopterygota</taxon>
        <taxon>Hymenoptera</taxon>
        <taxon>Apocrita</taxon>
        <taxon>Aculeata</taxon>
        <taxon>Formicoidea</taxon>
        <taxon>Formicidae</taxon>
        <taxon>Myrmicinae</taxon>
        <taxon>Temnothorax</taxon>
    </lineage>
</organism>
<protein>
    <submittedName>
        <fullName evidence="3">Uncharacterized protein LOC112464106</fullName>
    </submittedName>
</protein>
<dbReference type="AlphaFoldDB" id="A0A6J1QXT3"/>
<dbReference type="RefSeq" id="XP_024886673.1">
    <property type="nucleotide sequence ID" value="XM_025030905.1"/>
</dbReference>
<name>A0A6J1QXT3_9HYME</name>
<accession>A0A6J1QXT3</accession>
<feature type="compositionally biased region" description="Basic and acidic residues" evidence="1">
    <location>
        <begin position="11"/>
        <end position="22"/>
    </location>
</feature>
<feature type="region of interest" description="Disordered" evidence="1">
    <location>
        <begin position="1"/>
        <end position="25"/>
    </location>
</feature>
<proteinExistence type="predicted"/>
<evidence type="ECO:0000313" key="2">
    <source>
        <dbReference type="Proteomes" id="UP000504618"/>
    </source>
</evidence>
<feature type="compositionally biased region" description="Basic and acidic residues" evidence="1">
    <location>
        <begin position="137"/>
        <end position="152"/>
    </location>
</feature>
<dbReference type="GeneID" id="112464106"/>
<evidence type="ECO:0000313" key="3">
    <source>
        <dbReference type="RefSeq" id="XP_024886673.1"/>
    </source>
</evidence>
<reference evidence="3" key="1">
    <citation type="submission" date="2025-08" db="UniProtKB">
        <authorList>
            <consortium name="RefSeq"/>
        </authorList>
    </citation>
    <scope>IDENTIFICATION</scope>
    <source>
        <tissue evidence="3">Whole body</tissue>
    </source>
</reference>
<dbReference type="Proteomes" id="UP000504618">
    <property type="component" value="Unplaced"/>
</dbReference>
<keyword evidence="2" id="KW-1185">Reference proteome</keyword>
<feature type="region of interest" description="Disordered" evidence="1">
    <location>
        <begin position="137"/>
        <end position="185"/>
    </location>
</feature>
<sequence length="185" mass="21358">MVPANLSHSRRLAEKAATEEFKNAPSASLPSEVFDAINSINLVADKSTNLKGEHRGLLNKGAARIKAAVTALVERYEAPEVDLTRDVEMESLRERLTVQEKEMETLRRERAQIEQARHEERTQNESLQKELRELRSEIERLKSQRAPEERVHPPSTSRSRPAFDREARGLSHRRLPHRRRSRTKI</sequence>